<dbReference type="Pfam" id="PF03422">
    <property type="entry name" value="CBM_6"/>
    <property type="match status" value="1"/>
</dbReference>
<dbReference type="eggNOG" id="COG4733">
    <property type="taxonomic scope" value="Bacteria"/>
</dbReference>
<evidence type="ECO:0000259" key="2">
    <source>
        <dbReference type="PROSITE" id="PS50853"/>
    </source>
</evidence>
<comment type="caution">
    <text evidence="4">The sequence shown here is derived from an EMBL/GenBank/DDBJ whole genome shotgun (WGS) entry which is preliminary data.</text>
</comment>
<dbReference type="InterPro" id="IPR006584">
    <property type="entry name" value="Cellulose-bd_IV"/>
</dbReference>
<evidence type="ECO:0000313" key="5">
    <source>
        <dbReference type="Proteomes" id="UP000005824"/>
    </source>
</evidence>
<dbReference type="InterPro" id="IPR053868">
    <property type="entry name" value="Pel9A-like_beta_helix"/>
</dbReference>
<dbReference type="PROSITE" id="PS50853">
    <property type="entry name" value="FN3"/>
    <property type="match status" value="1"/>
</dbReference>
<dbReference type="PANTHER" id="PTHR36453:SF1">
    <property type="entry name" value="RIGHT HANDED BETA HELIX DOMAIN-CONTAINING PROTEIN"/>
    <property type="match status" value="1"/>
</dbReference>
<organism evidence="4 5">
    <name type="scientific">Chthoniobacter flavus Ellin428</name>
    <dbReference type="NCBI Taxonomy" id="497964"/>
    <lineage>
        <taxon>Bacteria</taxon>
        <taxon>Pseudomonadati</taxon>
        <taxon>Verrucomicrobiota</taxon>
        <taxon>Spartobacteria</taxon>
        <taxon>Chthoniobacterales</taxon>
        <taxon>Chthoniobacteraceae</taxon>
        <taxon>Chthoniobacter</taxon>
    </lineage>
</organism>
<dbReference type="Proteomes" id="UP000005824">
    <property type="component" value="Unassembled WGS sequence"/>
</dbReference>
<dbReference type="InterPro" id="IPR013783">
    <property type="entry name" value="Ig-like_fold"/>
</dbReference>
<dbReference type="InterPro" id="IPR008979">
    <property type="entry name" value="Galactose-bd-like_sf"/>
</dbReference>
<dbReference type="SMART" id="SM00060">
    <property type="entry name" value="FN3"/>
    <property type="match status" value="2"/>
</dbReference>
<dbReference type="GO" id="GO:0030246">
    <property type="term" value="F:carbohydrate binding"/>
    <property type="evidence" value="ECO:0007669"/>
    <property type="project" value="InterPro"/>
</dbReference>
<reference evidence="4 5" key="1">
    <citation type="journal article" date="2011" name="J. Bacteriol.">
        <title>Genome sequence of Chthoniobacter flavus Ellin428, an aerobic heterotrophic soil bacterium.</title>
        <authorList>
            <person name="Kant R."/>
            <person name="van Passel M.W."/>
            <person name="Palva A."/>
            <person name="Lucas S."/>
            <person name="Lapidus A."/>
            <person name="Glavina Del Rio T."/>
            <person name="Dalin E."/>
            <person name="Tice H."/>
            <person name="Bruce D."/>
            <person name="Goodwin L."/>
            <person name="Pitluck S."/>
            <person name="Larimer F.W."/>
            <person name="Land M.L."/>
            <person name="Hauser L."/>
            <person name="Sangwan P."/>
            <person name="de Vos W.M."/>
            <person name="Janssen P.H."/>
            <person name="Smidt H."/>
        </authorList>
    </citation>
    <scope>NUCLEOTIDE SEQUENCE [LARGE SCALE GENOMIC DNA]</scope>
    <source>
        <strain evidence="4 5">Ellin428</strain>
    </source>
</reference>
<dbReference type="SMART" id="SM00606">
    <property type="entry name" value="CBD_IV"/>
    <property type="match status" value="1"/>
</dbReference>
<dbReference type="InterPro" id="IPR036116">
    <property type="entry name" value="FN3_sf"/>
</dbReference>
<dbReference type="PROSITE" id="PS51175">
    <property type="entry name" value="CBM6"/>
    <property type="match status" value="1"/>
</dbReference>
<dbReference type="InterPro" id="IPR005084">
    <property type="entry name" value="CBM6"/>
</dbReference>
<sequence length="1079" mass="114037">MLKNPSNEAPHPVNHDPSGKSRFASLQAAALVLALLGSLIPRAFATNYYVATTGSDGNPGTLSLPFQHIQKAASTMVAGDVCYIRAGVYRETVTPANSGNGSAAITYQPYGSESVTVSGADVVTGWSVYSGGIYQAPFTGSLGDSDQVFVDGQMMNLARWPNTTLDVSRPVKATAATGSYNTTANSDGTYTGTYTDPALTQPAGFFNGARIHTVIGPVWVAQTGTVTSSASGSLQFSWHFGGGTTYIPQAGNPYYLFGLLSLLDTPSEWFIDASAHLLYLWPPQNDSPANHLVEAKQRTYGFDLRGRGYITIQGISLFACAINSSSTSQYLTLDHLHCSYVSHYSLNDTTGGFGPHMEDSGLILNGTHHILSNSTIAYSAGNGVTLLGTYHLVENCTIHDVDYLEVDCGAVNTGNSSSTSTNHEIADNTCYNGARSLFVIRSLQAGYIHNNDLYRSMLRTTDGGSIYTYNHSGLNTEIAYNKLHDNICAGNPAVGVYLDNNSSNFIVDHNLIYNTQSALQYNLPSVNILWYNNTAIGISKSLTGSFTGSQSGTQVVNNIFTSTLTTYTGATLSNNITSTTNPLFASPATLDFTVQSGSPAVDAGLVESPYTNGYAGTAPDIGAFESTVAPWTAGSPLDTGIPATPTNLTGTPGATSVQLSWTDNSTNETNYLVERSTNQQTFTQIACLPANTTSYTDSTVLPGTYYYRVRADESGFSNYATVAVTGHNAFATIQAGSLDAQSGLTVQPSLIGSCDNGDWAEYANVDFQNGAAQITLQVASGATSATNYIEVHLGSLTGPLLANINVLGTGSYSTYTSLSSAMTPVSGVQTIYLLFKGGFGICNMEYFSFTPTSTIAAPPAPTGSAAATVSQNGLLVTWTPPGTTELGFKIERSTDNQNFTEIASLATGTSSLSDSNLLPGTTYYYRLRTYNQNGFSGYTSIASAVTWTNQQAWRNLYYGTISNSGNAADSAAPDGDGITNLNKYIFGLPPGHVELPSALTVVSVTPAQTTLRFTATPASGTGYQGVTRTYDLWSASNLSSGPWAPVPSYTGIVGDGQIHNCIVPSSGTPQYFRLNVTVH</sequence>
<evidence type="ECO:0000256" key="1">
    <source>
        <dbReference type="ARBA" id="ARBA00022729"/>
    </source>
</evidence>
<dbReference type="Pfam" id="PF00041">
    <property type="entry name" value="fn3"/>
    <property type="match status" value="1"/>
</dbReference>
<dbReference type="STRING" id="497964.CfE428DRAFT_5515"/>
<dbReference type="SUPFAM" id="SSF49785">
    <property type="entry name" value="Galactose-binding domain-like"/>
    <property type="match status" value="1"/>
</dbReference>
<dbReference type="AlphaFoldDB" id="B4D9C5"/>
<feature type="domain" description="CBM6" evidence="3">
    <location>
        <begin position="707"/>
        <end position="850"/>
    </location>
</feature>
<dbReference type="CDD" id="cd04084">
    <property type="entry name" value="CBM6_xylanase-like"/>
    <property type="match status" value="1"/>
</dbReference>
<dbReference type="InterPro" id="IPR003961">
    <property type="entry name" value="FN3_dom"/>
</dbReference>
<dbReference type="SUPFAM" id="SSF51126">
    <property type="entry name" value="Pectin lyase-like"/>
    <property type="match status" value="1"/>
</dbReference>
<evidence type="ECO:0000259" key="3">
    <source>
        <dbReference type="PROSITE" id="PS51175"/>
    </source>
</evidence>
<dbReference type="Gene3D" id="2.60.120.260">
    <property type="entry name" value="Galactose-binding domain-like"/>
    <property type="match status" value="1"/>
</dbReference>
<dbReference type="SUPFAM" id="SSF49265">
    <property type="entry name" value="Fibronectin type III"/>
    <property type="match status" value="2"/>
</dbReference>
<keyword evidence="1" id="KW-0732">Signal</keyword>
<dbReference type="InterPro" id="IPR012334">
    <property type="entry name" value="Pectin_lyas_fold"/>
</dbReference>
<dbReference type="Gene3D" id="2.160.20.10">
    <property type="entry name" value="Single-stranded right-handed beta-helix, Pectin lyase-like"/>
    <property type="match status" value="2"/>
</dbReference>
<protein>
    <submittedName>
        <fullName evidence="4">Carbohydrate binding family 6</fullName>
    </submittedName>
</protein>
<dbReference type="eggNOG" id="COG0265">
    <property type="taxonomic scope" value="Bacteria"/>
</dbReference>
<dbReference type="Gene3D" id="2.60.40.10">
    <property type="entry name" value="Immunoglobulins"/>
    <property type="match status" value="2"/>
</dbReference>
<dbReference type="EMBL" id="ABVL01000026">
    <property type="protein sequence ID" value="EDY16886.1"/>
    <property type="molecule type" value="Genomic_DNA"/>
</dbReference>
<dbReference type="Pfam" id="PF22842">
    <property type="entry name" value="Pel9A-like_beta_helix"/>
    <property type="match status" value="1"/>
</dbReference>
<keyword evidence="5" id="KW-1185">Reference proteome</keyword>
<feature type="domain" description="Fibronectin type-III" evidence="2">
    <location>
        <begin position="857"/>
        <end position="951"/>
    </location>
</feature>
<gene>
    <name evidence="4" type="ORF">CfE428DRAFT_5515</name>
</gene>
<evidence type="ECO:0000313" key="4">
    <source>
        <dbReference type="EMBL" id="EDY16886.1"/>
    </source>
</evidence>
<dbReference type="InParanoid" id="B4D9C5"/>
<proteinExistence type="predicted"/>
<dbReference type="CDD" id="cd00063">
    <property type="entry name" value="FN3"/>
    <property type="match status" value="2"/>
</dbReference>
<accession>B4D9C5</accession>
<name>B4D9C5_9BACT</name>
<dbReference type="PANTHER" id="PTHR36453">
    <property type="entry name" value="SECRETED PROTEIN-RELATED"/>
    <property type="match status" value="1"/>
</dbReference>
<dbReference type="InterPro" id="IPR011050">
    <property type="entry name" value="Pectin_lyase_fold/virulence"/>
</dbReference>